<evidence type="ECO:0000256" key="10">
    <source>
        <dbReference type="SAM" id="SignalP"/>
    </source>
</evidence>
<sequence>MAKPQSTLCKQYVSLVVFLILVSTTVNGEVYTSSDPSEKLGVAFEFKIHVDAGREECFYQFIHMHSTLYVAFQVMKGGDGRAGFSVRNPNGVLVLPHQWQESNEYEEASVATPGFYEMCIDNTFSRFAAKLVSLYVASYKKDEWEKYIDELTAADVTSSIQNVDQNIATILKYVEQSKRHITHDWYLVDGNNRYVQNWSLLQCVVIILSSVVQAFVLKSLFSFDSGQKGKPRA</sequence>
<dbReference type="PANTHER" id="PTHR22811">
    <property type="entry name" value="TRANSMEMBRANE EMP24 DOMAIN-CONTAINING PROTEIN"/>
    <property type="match status" value="1"/>
</dbReference>
<evidence type="ECO:0000313" key="13">
    <source>
        <dbReference type="Proteomes" id="UP000288716"/>
    </source>
</evidence>
<dbReference type="InterPro" id="IPR036598">
    <property type="entry name" value="GOLD_dom_sf"/>
</dbReference>
<dbReference type="Pfam" id="PF01105">
    <property type="entry name" value="EMP24_GP25L"/>
    <property type="match status" value="1"/>
</dbReference>
<evidence type="ECO:0000256" key="4">
    <source>
        <dbReference type="ARBA" id="ARBA00022692"/>
    </source>
</evidence>
<keyword evidence="6" id="KW-1133">Transmembrane helix</keyword>
<comment type="similarity">
    <text evidence="2 9">Belongs to the EMP24/GP25L family.</text>
</comment>
<evidence type="ECO:0000256" key="8">
    <source>
        <dbReference type="ARBA" id="ARBA00037847"/>
    </source>
</evidence>
<evidence type="ECO:0000256" key="6">
    <source>
        <dbReference type="ARBA" id="ARBA00022989"/>
    </source>
</evidence>
<dbReference type="AlphaFoldDB" id="A0A443SGY1"/>
<dbReference type="GO" id="GO:0016020">
    <property type="term" value="C:membrane"/>
    <property type="evidence" value="ECO:0007669"/>
    <property type="project" value="UniProtKB-SubCell"/>
</dbReference>
<feature type="domain" description="GOLD" evidence="11">
    <location>
        <begin position="55"/>
        <end position="138"/>
    </location>
</feature>
<dbReference type="PROSITE" id="PS50866">
    <property type="entry name" value="GOLD"/>
    <property type="match status" value="1"/>
</dbReference>
<comment type="caution">
    <text evidence="12">The sequence shown here is derived from an EMBL/GenBank/DDBJ whole genome shotgun (WGS) entry which is preliminary data.</text>
</comment>
<dbReference type="InterPro" id="IPR015720">
    <property type="entry name" value="Emp24-like"/>
</dbReference>
<protein>
    <submittedName>
        <fullName evidence="12">Transmembrane emp24 domain-containing protein 6-like protein</fullName>
    </submittedName>
</protein>
<evidence type="ECO:0000256" key="2">
    <source>
        <dbReference type="ARBA" id="ARBA00007104"/>
    </source>
</evidence>
<dbReference type="OrthoDB" id="10037706at2759"/>
<evidence type="ECO:0000256" key="1">
    <source>
        <dbReference type="ARBA" id="ARBA00004479"/>
    </source>
</evidence>
<keyword evidence="5 10" id="KW-0732">Signal</keyword>
<keyword evidence="13" id="KW-1185">Reference proteome</keyword>
<dbReference type="InterPro" id="IPR009038">
    <property type="entry name" value="GOLD_dom"/>
</dbReference>
<evidence type="ECO:0000256" key="9">
    <source>
        <dbReference type="RuleBase" id="RU003827"/>
    </source>
</evidence>
<dbReference type="SMART" id="SM01190">
    <property type="entry name" value="EMP24_GP25L"/>
    <property type="match status" value="1"/>
</dbReference>
<dbReference type="STRING" id="299467.A0A443SGY1"/>
<evidence type="ECO:0000256" key="5">
    <source>
        <dbReference type="ARBA" id="ARBA00022729"/>
    </source>
</evidence>
<keyword evidence="7" id="KW-0472">Membrane</keyword>
<reference evidence="12 13" key="1">
    <citation type="journal article" date="2018" name="Gigascience">
        <title>Genomes of trombidid mites reveal novel predicted allergens and laterally-transferred genes associated with secondary metabolism.</title>
        <authorList>
            <person name="Dong X."/>
            <person name="Chaisiri K."/>
            <person name="Xia D."/>
            <person name="Armstrong S.D."/>
            <person name="Fang Y."/>
            <person name="Donnelly M.J."/>
            <person name="Kadowaki T."/>
            <person name="McGarry J.W."/>
            <person name="Darby A.C."/>
            <person name="Makepeace B.L."/>
        </authorList>
    </citation>
    <scope>NUCLEOTIDE SEQUENCE [LARGE SCALE GENOMIC DNA]</scope>
    <source>
        <strain evidence="12">UoL-UT</strain>
    </source>
</reference>
<proteinExistence type="inferred from homology"/>
<feature type="chain" id="PRO_5019210507" evidence="10">
    <location>
        <begin position="29"/>
        <end position="233"/>
    </location>
</feature>
<evidence type="ECO:0000256" key="7">
    <source>
        <dbReference type="ARBA" id="ARBA00023136"/>
    </source>
</evidence>
<evidence type="ECO:0000259" key="11">
    <source>
        <dbReference type="PROSITE" id="PS50866"/>
    </source>
</evidence>
<comment type="subcellular location">
    <subcellularLocation>
        <location evidence="8">Endomembrane system</location>
        <topology evidence="8">Single-pass membrane protein</topology>
    </subcellularLocation>
    <subcellularLocation>
        <location evidence="1 9">Membrane</location>
        <topology evidence="1 9">Single-pass type I membrane protein</topology>
    </subcellularLocation>
</comment>
<dbReference type="Proteomes" id="UP000288716">
    <property type="component" value="Unassembled WGS sequence"/>
</dbReference>
<dbReference type="GO" id="GO:0012505">
    <property type="term" value="C:endomembrane system"/>
    <property type="evidence" value="ECO:0007669"/>
    <property type="project" value="UniProtKB-SubCell"/>
</dbReference>
<evidence type="ECO:0000256" key="3">
    <source>
        <dbReference type="ARBA" id="ARBA00022473"/>
    </source>
</evidence>
<organism evidence="12 13">
    <name type="scientific">Leptotrombidium deliense</name>
    <dbReference type="NCBI Taxonomy" id="299467"/>
    <lineage>
        <taxon>Eukaryota</taxon>
        <taxon>Metazoa</taxon>
        <taxon>Ecdysozoa</taxon>
        <taxon>Arthropoda</taxon>
        <taxon>Chelicerata</taxon>
        <taxon>Arachnida</taxon>
        <taxon>Acari</taxon>
        <taxon>Acariformes</taxon>
        <taxon>Trombidiformes</taxon>
        <taxon>Prostigmata</taxon>
        <taxon>Anystina</taxon>
        <taxon>Parasitengona</taxon>
        <taxon>Trombiculoidea</taxon>
        <taxon>Trombiculidae</taxon>
        <taxon>Leptotrombidium</taxon>
    </lineage>
</organism>
<feature type="signal peptide" evidence="10">
    <location>
        <begin position="1"/>
        <end position="28"/>
    </location>
</feature>
<dbReference type="VEuPathDB" id="VectorBase:LDEU005296"/>
<keyword evidence="4 9" id="KW-0812">Transmembrane</keyword>
<dbReference type="EMBL" id="NCKV01002503">
    <property type="protein sequence ID" value="RWS26745.1"/>
    <property type="molecule type" value="Genomic_DNA"/>
</dbReference>
<keyword evidence="3" id="KW-0217">Developmental protein</keyword>
<accession>A0A443SGY1</accession>
<name>A0A443SGY1_9ACAR</name>
<evidence type="ECO:0000313" key="12">
    <source>
        <dbReference type="EMBL" id="RWS26745.1"/>
    </source>
</evidence>
<gene>
    <name evidence="12" type="ORF">B4U80_03009</name>
</gene>
<dbReference type="SUPFAM" id="SSF101576">
    <property type="entry name" value="Supernatant protein factor (SPF), C-terminal domain"/>
    <property type="match status" value="1"/>
</dbReference>